<protein>
    <submittedName>
        <fullName evidence="2">Class I SAM-dependent methyltransferase</fullName>
    </submittedName>
</protein>
<dbReference type="Gene3D" id="3.40.50.150">
    <property type="entry name" value="Vaccinia Virus protein VP39"/>
    <property type="match status" value="1"/>
</dbReference>
<organism evidence="2 3">
    <name type="scientific">Ramlibacter ginsenosidimutans</name>
    <dbReference type="NCBI Taxonomy" id="502333"/>
    <lineage>
        <taxon>Bacteria</taxon>
        <taxon>Pseudomonadati</taxon>
        <taxon>Pseudomonadota</taxon>
        <taxon>Betaproteobacteria</taxon>
        <taxon>Burkholderiales</taxon>
        <taxon>Comamonadaceae</taxon>
        <taxon>Ramlibacter</taxon>
    </lineage>
</organism>
<dbReference type="CDD" id="cd02440">
    <property type="entry name" value="AdoMet_MTases"/>
    <property type="match status" value="1"/>
</dbReference>
<comment type="caution">
    <text evidence="2">The sequence shown here is derived from an EMBL/GenBank/DDBJ whole genome shotgun (WGS) entry which is preliminary data.</text>
</comment>
<keyword evidence="2" id="KW-0489">Methyltransferase</keyword>
<reference evidence="2" key="2">
    <citation type="submission" date="2021-01" db="EMBL/GenBank/DDBJ databases">
        <authorList>
            <person name="Kang M."/>
        </authorList>
    </citation>
    <scope>NUCLEOTIDE SEQUENCE</scope>
    <source>
        <strain evidence="2">KACC 17527</strain>
    </source>
</reference>
<accession>A0A934TX77</accession>
<evidence type="ECO:0000259" key="1">
    <source>
        <dbReference type="Pfam" id="PF08241"/>
    </source>
</evidence>
<dbReference type="GO" id="GO:0008757">
    <property type="term" value="F:S-adenosylmethionine-dependent methyltransferase activity"/>
    <property type="evidence" value="ECO:0007669"/>
    <property type="project" value="InterPro"/>
</dbReference>
<dbReference type="PANTHER" id="PTHR43591:SF24">
    <property type="entry name" value="2-METHOXY-6-POLYPRENYL-1,4-BENZOQUINOL METHYLASE, MITOCHONDRIAL"/>
    <property type="match status" value="1"/>
</dbReference>
<dbReference type="AlphaFoldDB" id="A0A934TX77"/>
<evidence type="ECO:0000313" key="3">
    <source>
        <dbReference type="Proteomes" id="UP000630528"/>
    </source>
</evidence>
<keyword evidence="2" id="KW-0808">Transferase</keyword>
<keyword evidence="3" id="KW-1185">Reference proteome</keyword>
<reference evidence="2" key="1">
    <citation type="journal article" date="2012" name="J. Microbiol. Biotechnol.">
        <title>Ramlibacter ginsenosidimutans sp. nov., with ginsenoside-converting activity.</title>
        <authorList>
            <person name="Wang L."/>
            <person name="An D.S."/>
            <person name="Kim S.G."/>
            <person name="Jin F.X."/>
            <person name="Kim S.C."/>
            <person name="Lee S.T."/>
            <person name="Im W.T."/>
        </authorList>
    </citation>
    <scope>NUCLEOTIDE SEQUENCE</scope>
    <source>
        <strain evidence="2">KACC 17527</strain>
    </source>
</reference>
<sequence>MAATDLVFAGSIPELYEQHMVPLIFEPYAQDLASRIAALAPAALLEIAAGTGVVTRRLAQALPASSRIVATDLNPAMLQEAQRRGTRRPVEWQVADAMQLPFADASFDAVACQFGAMFFPDKAHAFAEARRVLRPGGVLVFNVWDAIADNEFAATVTDALVPLYPQDPPRFMARLPHGYHNAEAIARDLVQGGFREAPQIVTVTARSPAASARIVALAYCQGTPLRGEIEARGSPGLAEATQAAAEALASRFGSGAIDGRIQAKVVTVRR</sequence>
<dbReference type="Pfam" id="PF08241">
    <property type="entry name" value="Methyltransf_11"/>
    <property type="match status" value="1"/>
</dbReference>
<dbReference type="InterPro" id="IPR013216">
    <property type="entry name" value="Methyltransf_11"/>
</dbReference>
<dbReference type="PANTHER" id="PTHR43591">
    <property type="entry name" value="METHYLTRANSFERASE"/>
    <property type="match status" value="1"/>
</dbReference>
<dbReference type="Proteomes" id="UP000630528">
    <property type="component" value="Unassembled WGS sequence"/>
</dbReference>
<name>A0A934TX77_9BURK</name>
<feature type="domain" description="Methyltransferase type 11" evidence="1">
    <location>
        <begin position="45"/>
        <end position="141"/>
    </location>
</feature>
<dbReference type="SUPFAM" id="SSF53335">
    <property type="entry name" value="S-adenosyl-L-methionine-dependent methyltransferases"/>
    <property type="match status" value="1"/>
</dbReference>
<evidence type="ECO:0000313" key="2">
    <source>
        <dbReference type="EMBL" id="MBK6008272.1"/>
    </source>
</evidence>
<dbReference type="RefSeq" id="WP_201175276.1">
    <property type="nucleotide sequence ID" value="NZ_JAEPWM010000009.1"/>
</dbReference>
<dbReference type="InterPro" id="IPR029063">
    <property type="entry name" value="SAM-dependent_MTases_sf"/>
</dbReference>
<gene>
    <name evidence="2" type="ORF">JJB11_19375</name>
</gene>
<dbReference type="EMBL" id="JAEPWM010000009">
    <property type="protein sequence ID" value="MBK6008272.1"/>
    <property type="molecule type" value="Genomic_DNA"/>
</dbReference>
<dbReference type="GO" id="GO:0032259">
    <property type="term" value="P:methylation"/>
    <property type="evidence" value="ECO:0007669"/>
    <property type="project" value="UniProtKB-KW"/>
</dbReference>
<proteinExistence type="predicted"/>